<keyword evidence="3" id="KW-1185">Reference proteome</keyword>
<dbReference type="EMBL" id="CP003264">
    <property type="protein sequence ID" value="AFN35205.1"/>
    <property type="molecule type" value="Genomic_DNA"/>
</dbReference>
<organism evidence="2 3">
    <name type="scientific">Taylorella equigenitalis ATCC 35865</name>
    <dbReference type="NCBI Taxonomy" id="743973"/>
    <lineage>
        <taxon>Bacteria</taxon>
        <taxon>Pseudomonadati</taxon>
        <taxon>Pseudomonadota</taxon>
        <taxon>Betaproteobacteria</taxon>
        <taxon>Burkholderiales</taxon>
        <taxon>Alcaligenaceae</taxon>
        <taxon>Taylorella</taxon>
    </lineage>
</organism>
<gene>
    <name evidence="1" type="ORF">KUI_0101</name>
    <name evidence="2" type="ORF">KUI_0133</name>
</gene>
<evidence type="ECO:0000313" key="2">
    <source>
        <dbReference type="EMBL" id="AFN35234.1"/>
    </source>
</evidence>
<proteinExistence type="predicted"/>
<name>A0ABN4AUI8_9BURK</name>
<protein>
    <submittedName>
        <fullName evidence="2">Uncharacterized protein</fullName>
    </submittedName>
</protein>
<sequence length="172" mass="20157">MLKLLFKKYSRKNVSEADKNKFVKALQQDIIREHYYGPYGLFKYYCAPNYPTLETLFKCEHALYFIALTKFKDKDNDLSVLNDIESRLLAVNKILAKLTPNDEIFTHPRLNNKKYWEKRADILLKCVELFRTSGKPVTTSECKKVTPSALTGKPWRFVPEFKKTLDKVPLVE</sequence>
<accession>A0ABN4AUI8</accession>
<evidence type="ECO:0000313" key="3">
    <source>
        <dbReference type="Proteomes" id="UP000003121"/>
    </source>
</evidence>
<dbReference type="EMBL" id="CP003264">
    <property type="protein sequence ID" value="AFN35234.1"/>
    <property type="molecule type" value="Genomic_DNA"/>
</dbReference>
<dbReference type="Proteomes" id="UP000003121">
    <property type="component" value="Chromosome"/>
</dbReference>
<evidence type="ECO:0000313" key="1">
    <source>
        <dbReference type="EMBL" id="AFN35205.1"/>
    </source>
</evidence>
<reference evidence="2 3" key="1">
    <citation type="journal article" date="2012" name="Vet. Microbiol.">
        <title>Comparative genomic analyses of the Taylorellae.</title>
        <authorList>
            <person name="Hauser H."/>
            <person name="Richter D.C."/>
            <person name="van Tonder A."/>
            <person name="Clark L."/>
            <person name="Preston A."/>
        </authorList>
    </citation>
    <scope>NUCLEOTIDE SEQUENCE [LARGE SCALE GENOMIC DNA]</scope>
    <source>
        <strain evidence="2 3">ATCC 35865</strain>
    </source>
</reference>